<sequence length="34" mass="3918">MSLHEANFDTHWGSRAQTTTFIRPSLMVEKNAQL</sequence>
<gene>
    <name evidence="1" type="ORF">TPAB3V08_LOCUS10478</name>
</gene>
<proteinExistence type="predicted"/>
<evidence type="ECO:0000313" key="2">
    <source>
        <dbReference type="Proteomes" id="UP001153148"/>
    </source>
</evidence>
<organism evidence="1 2">
    <name type="scientific">Timema podura</name>
    <name type="common">Walking stick</name>
    <dbReference type="NCBI Taxonomy" id="61482"/>
    <lineage>
        <taxon>Eukaryota</taxon>
        <taxon>Metazoa</taxon>
        <taxon>Ecdysozoa</taxon>
        <taxon>Arthropoda</taxon>
        <taxon>Hexapoda</taxon>
        <taxon>Insecta</taxon>
        <taxon>Pterygota</taxon>
        <taxon>Neoptera</taxon>
        <taxon>Polyneoptera</taxon>
        <taxon>Phasmatodea</taxon>
        <taxon>Timematodea</taxon>
        <taxon>Timematoidea</taxon>
        <taxon>Timematidae</taxon>
        <taxon>Timema</taxon>
    </lineage>
</organism>
<name>A0ABN7P6R4_TIMPD</name>
<dbReference type="EMBL" id="CAJPIN010027176">
    <property type="protein sequence ID" value="CAG2063531.1"/>
    <property type="molecule type" value="Genomic_DNA"/>
</dbReference>
<reference evidence="1" key="1">
    <citation type="submission" date="2021-03" db="EMBL/GenBank/DDBJ databases">
        <authorList>
            <person name="Tran Van P."/>
        </authorList>
    </citation>
    <scope>NUCLEOTIDE SEQUENCE</scope>
</reference>
<dbReference type="Proteomes" id="UP001153148">
    <property type="component" value="Unassembled WGS sequence"/>
</dbReference>
<protein>
    <submittedName>
        <fullName evidence="1">Uncharacterized protein</fullName>
    </submittedName>
</protein>
<comment type="caution">
    <text evidence="1">The sequence shown here is derived from an EMBL/GenBank/DDBJ whole genome shotgun (WGS) entry which is preliminary data.</text>
</comment>
<accession>A0ABN7P6R4</accession>
<keyword evidence="2" id="KW-1185">Reference proteome</keyword>
<evidence type="ECO:0000313" key="1">
    <source>
        <dbReference type="EMBL" id="CAG2063531.1"/>
    </source>
</evidence>